<organism evidence="1">
    <name type="scientific">Siphoviridae sp. ctMsr1</name>
    <dbReference type="NCBI Taxonomy" id="2826264"/>
    <lineage>
        <taxon>Viruses</taxon>
        <taxon>Duplodnaviria</taxon>
        <taxon>Heunggongvirae</taxon>
        <taxon>Uroviricota</taxon>
        <taxon>Caudoviricetes</taxon>
    </lineage>
</organism>
<proteinExistence type="predicted"/>
<protein>
    <submittedName>
        <fullName evidence="1">Uncharacterized protein</fullName>
    </submittedName>
</protein>
<name>A0A8S5LUY6_9CAUD</name>
<dbReference type="EMBL" id="BK014744">
    <property type="protein sequence ID" value="DAD73817.1"/>
    <property type="molecule type" value="Genomic_DNA"/>
</dbReference>
<sequence length="141" mass="15746">MSQTYNPYIGQIPGQQPATPQTWLPGNQNVTLPYVTPAPKQTIFGKVVQNESQITPNDVPMDGTIAMFPLQDFSKIIAKQWTPNGLIQTLEYLPANTKDDNPTVTLDEVMSHMDERLDQIEDLFTKPNQAMRKGDNNAKSA</sequence>
<reference evidence="1" key="1">
    <citation type="journal article" date="2021" name="Proc. Natl. Acad. Sci. U.S.A.">
        <title>A Catalog of Tens of Thousands of Viruses from Human Metagenomes Reveals Hidden Associations with Chronic Diseases.</title>
        <authorList>
            <person name="Tisza M.J."/>
            <person name="Buck C.B."/>
        </authorList>
    </citation>
    <scope>NUCLEOTIDE SEQUENCE</scope>
    <source>
        <strain evidence="1">CtMsr1</strain>
    </source>
</reference>
<accession>A0A8S5LUY6</accession>
<evidence type="ECO:0000313" key="1">
    <source>
        <dbReference type="EMBL" id="DAD73817.1"/>
    </source>
</evidence>